<proteinExistence type="predicted"/>
<accession>A0AAV2S690</accession>
<organism evidence="2 3">
    <name type="scientific">Meganyctiphanes norvegica</name>
    <name type="common">Northern krill</name>
    <name type="synonym">Thysanopoda norvegica</name>
    <dbReference type="NCBI Taxonomy" id="48144"/>
    <lineage>
        <taxon>Eukaryota</taxon>
        <taxon>Metazoa</taxon>
        <taxon>Ecdysozoa</taxon>
        <taxon>Arthropoda</taxon>
        <taxon>Crustacea</taxon>
        <taxon>Multicrustacea</taxon>
        <taxon>Malacostraca</taxon>
        <taxon>Eumalacostraca</taxon>
        <taxon>Eucarida</taxon>
        <taxon>Euphausiacea</taxon>
        <taxon>Euphausiidae</taxon>
        <taxon>Meganyctiphanes</taxon>
    </lineage>
</organism>
<evidence type="ECO:0000256" key="1">
    <source>
        <dbReference type="SAM" id="Phobius"/>
    </source>
</evidence>
<evidence type="ECO:0000313" key="3">
    <source>
        <dbReference type="Proteomes" id="UP001497623"/>
    </source>
</evidence>
<evidence type="ECO:0000313" key="2">
    <source>
        <dbReference type="EMBL" id="CAL4162661.1"/>
    </source>
</evidence>
<dbReference type="AlphaFoldDB" id="A0AAV2S690"/>
<comment type="caution">
    <text evidence="2">The sequence shown here is derived from an EMBL/GenBank/DDBJ whole genome shotgun (WGS) entry which is preliminary data.</text>
</comment>
<protein>
    <submittedName>
        <fullName evidence="2">Uncharacterized protein</fullName>
    </submittedName>
</protein>
<reference evidence="2 3" key="1">
    <citation type="submission" date="2024-05" db="EMBL/GenBank/DDBJ databases">
        <authorList>
            <person name="Wallberg A."/>
        </authorList>
    </citation>
    <scope>NUCLEOTIDE SEQUENCE [LARGE SCALE GENOMIC DNA]</scope>
</reference>
<feature type="transmembrane region" description="Helical" evidence="1">
    <location>
        <begin position="21"/>
        <end position="43"/>
    </location>
</feature>
<keyword evidence="3" id="KW-1185">Reference proteome</keyword>
<keyword evidence="1" id="KW-0812">Transmembrane</keyword>
<dbReference type="EMBL" id="CAXKWB010045709">
    <property type="protein sequence ID" value="CAL4162661.1"/>
    <property type="molecule type" value="Genomic_DNA"/>
</dbReference>
<dbReference type="Gene3D" id="3.80.10.10">
    <property type="entry name" value="Ribonuclease Inhibitor"/>
    <property type="match status" value="1"/>
</dbReference>
<keyword evidence="1" id="KW-0472">Membrane</keyword>
<sequence>MFSSIKDVRPYYCVRDYLRKFYGILVDMIFYYILKTESIAFFIENVKQVDLIGNFGYNTSVQLLKPQNVLKILKRKALVNSVKMKLKTFQNNVLKKKTLNSQECSKKIEVIIGVGLYSSDEIIAMHNIMDVNIMQPGSDVIVNYQRVIMNFTPPPWEKLTQILFANRAHSLRLIYVGRDDPSTFDVICEGLPHLSDLSVIGSPIPYLKCFNKLSHLQHLSLVGKGLRIQLKHLSSLPSGLTYLKLVDCELYDDDLDFIALSHHAGTLRQLGISNSRFSEPSVSSGNPDGGLIGLCQHLTSLTVLQINWSDLHLWSANGLQKLMNAIKDLPQLVLLDLLRLNIFTEDQLLMQISCLGASSSLKVIHLEYPRNVVESGMNAFKLKFYNALQSTRSEKDLHINLGFHKLSLLTYLTNIPH</sequence>
<dbReference type="InterPro" id="IPR032675">
    <property type="entry name" value="LRR_dom_sf"/>
</dbReference>
<dbReference type="SUPFAM" id="SSF52047">
    <property type="entry name" value="RNI-like"/>
    <property type="match status" value="1"/>
</dbReference>
<keyword evidence="1" id="KW-1133">Transmembrane helix</keyword>
<gene>
    <name evidence="2" type="ORF">MNOR_LOCUS32857</name>
</gene>
<name>A0AAV2S690_MEGNR</name>
<dbReference type="Proteomes" id="UP001497623">
    <property type="component" value="Unassembled WGS sequence"/>
</dbReference>